<comment type="caution">
    <text evidence="2">The sequence shown here is derived from an EMBL/GenBank/DDBJ whole genome shotgun (WGS) entry which is preliminary data.</text>
</comment>
<dbReference type="EMBL" id="JAHYIQ010000020">
    <property type="protein sequence ID" value="KAK1123524.1"/>
    <property type="molecule type" value="Genomic_DNA"/>
</dbReference>
<feature type="region of interest" description="Disordered" evidence="1">
    <location>
        <begin position="40"/>
        <end position="129"/>
    </location>
</feature>
<protein>
    <submittedName>
        <fullName evidence="2">Uncharacterized protein</fullName>
    </submittedName>
</protein>
<dbReference type="Proteomes" id="UP001177670">
    <property type="component" value="Unassembled WGS sequence"/>
</dbReference>
<feature type="compositionally biased region" description="Polar residues" evidence="1">
    <location>
        <begin position="98"/>
        <end position="108"/>
    </location>
</feature>
<keyword evidence="3" id="KW-1185">Reference proteome</keyword>
<dbReference type="AlphaFoldDB" id="A0AA40FRB2"/>
<organism evidence="2 3">
    <name type="scientific">Melipona bicolor</name>
    <dbReference type="NCBI Taxonomy" id="60889"/>
    <lineage>
        <taxon>Eukaryota</taxon>
        <taxon>Metazoa</taxon>
        <taxon>Ecdysozoa</taxon>
        <taxon>Arthropoda</taxon>
        <taxon>Hexapoda</taxon>
        <taxon>Insecta</taxon>
        <taxon>Pterygota</taxon>
        <taxon>Neoptera</taxon>
        <taxon>Endopterygota</taxon>
        <taxon>Hymenoptera</taxon>
        <taxon>Apocrita</taxon>
        <taxon>Aculeata</taxon>
        <taxon>Apoidea</taxon>
        <taxon>Anthophila</taxon>
        <taxon>Apidae</taxon>
        <taxon>Melipona</taxon>
    </lineage>
</organism>
<evidence type="ECO:0000313" key="3">
    <source>
        <dbReference type="Proteomes" id="UP001177670"/>
    </source>
</evidence>
<name>A0AA40FRB2_9HYME</name>
<reference evidence="2" key="1">
    <citation type="submission" date="2021-10" db="EMBL/GenBank/DDBJ databases">
        <title>Melipona bicolor Genome sequencing and assembly.</title>
        <authorList>
            <person name="Araujo N.S."/>
            <person name="Arias M.C."/>
        </authorList>
    </citation>
    <scope>NUCLEOTIDE SEQUENCE</scope>
    <source>
        <strain evidence="2">USP_2M_L1-L4_2017</strain>
        <tissue evidence="2">Whole body</tissue>
    </source>
</reference>
<accession>A0AA40FRB2</accession>
<evidence type="ECO:0000256" key="1">
    <source>
        <dbReference type="SAM" id="MobiDB-lite"/>
    </source>
</evidence>
<sequence length="156" mass="17595">MILDKVNEFLDKQGAESLKRVLRTEISLLVRWSNGWSNGIPQRGTSCRRAAGSFEPFPTPSGPLFPRTAESKEKRSEEKKRGTERTSGMTRNPDDTRLSLNRPSSESHPQGFVSKNKVENRESQSVAIGLSDKYSRRSSCWYDLEEKGEGSPFTPE</sequence>
<evidence type="ECO:0000313" key="2">
    <source>
        <dbReference type="EMBL" id="KAK1123524.1"/>
    </source>
</evidence>
<proteinExistence type="predicted"/>
<gene>
    <name evidence="2" type="ORF">K0M31_008229</name>
</gene>
<feature type="compositionally biased region" description="Basic and acidic residues" evidence="1">
    <location>
        <begin position="69"/>
        <end position="84"/>
    </location>
</feature>